<keyword evidence="4 5" id="KW-0472">Membrane</keyword>
<feature type="transmembrane region" description="Helical" evidence="5">
    <location>
        <begin position="6"/>
        <end position="29"/>
    </location>
</feature>
<keyword evidence="3 5" id="KW-1133">Transmembrane helix</keyword>
<evidence type="ECO:0000256" key="4">
    <source>
        <dbReference type="ARBA" id="ARBA00023136"/>
    </source>
</evidence>
<evidence type="ECO:0000256" key="1">
    <source>
        <dbReference type="ARBA" id="ARBA00004141"/>
    </source>
</evidence>
<feature type="transmembrane region" description="Helical" evidence="5">
    <location>
        <begin position="240"/>
        <end position="258"/>
    </location>
</feature>
<dbReference type="OrthoDB" id="9787346at2"/>
<dbReference type="PANTHER" id="PTHR11040:SF205">
    <property type="entry name" value="ZINC TRANSPORTER ZUPT"/>
    <property type="match status" value="1"/>
</dbReference>
<dbReference type="GO" id="GO:0005385">
    <property type="term" value="F:zinc ion transmembrane transporter activity"/>
    <property type="evidence" value="ECO:0007669"/>
    <property type="project" value="TreeGrafter"/>
</dbReference>
<dbReference type="EMBL" id="FXZM01000014">
    <property type="protein sequence ID" value="SMY12980.1"/>
    <property type="molecule type" value="Genomic_DNA"/>
</dbReference>
<dbReference type="NCBIfam" id="NF003243">
    <property type="entry name" value="PRK04201.1"/>
    <property type="match status" value="1"/>
</dbReference>
<dbReference type="GO" id="GO:0016020">
    <property type="term" value="C:membrane"/>
    <property type="evidence" value="ECO:0007669"/>
    <property type="project" value="UniProtKB-SubCell"/>
</dbReference>
<evidence type="ECO:0000256" key="2">
    <source>
        <dbReference type="ARBA" id="ARBA00022692"/>
    </source>
</evidence>
<dbReference type="Proteomes" id="UP000234462">
    <property type="component" value="Unassembled WGS sequence"/>
</dbReference>
<feature type="transmembrane region" description="Helical" evidence="5">
    <location>
        <begin position="36"/>
        <end position="57"/>
    </location>
</feature>
<organism evidence="6 7">
    <name type="scientific">Brevibacterium jeotgali</name>
    <dbReference type="NCBI Taxonomy" id="1262550"/>
    <lineage>
        <taxon>Bacteria</taxon>
        <taxon>Bacillati</taxon>
        <taxon>Actinomycetota</taxon>
        <taxon>Actinomycetes</taxon>
        <taxon>Micrococcales</taxon>
        <taxon>Brevibacteriaceae</taxon>
        <taxon>Brevibacterium</taxon>
    </lineage>
</organism>
<feature type="transmembrane region" description="Helical" evidence="5">
    <location>
        <begin position="111"/>
        <end position="128"/>
    </location>
</feature>
<sequence>MGVAPLIALSLSVIAGLATGLGGLIAVFGGGMSRRFLAGALGFSAGVMVCISLVELIPEAAADLRVAGVSPWMALVAALVGAVVVMLFSAAARFRSRTELPANTDEVQKRALLRTGVLTAIVITAHNFPEGFATFLTALHDPYLALPVIAAIALHNVPEGIAVAVPIHHATGSRKRALWASFGSGLAEPAGAVIGWLLLAPLLTPVVLAAVLAGVAGVMITISVAELLPAAAAQKEKRTVVVGIASGAVVMWVSLLVLS</sequence>
<evidence type="ECO:0000256" key="5">
    <source>
        <dbReference type="SAM" id="Phobius"/>
    </source>
</evidence>
<feature type="transmembrane region" description="Helical" evidence="5">
    <location>
        <begin position="69"/>
        <end position="90"/>
    </location>
</feature>
<evidence type="ECO:0000313" key="6">
    <source>
        <dbReference type="EMBL" id="SMY12980.1"/>
    </source>
</evidence>
<feature type="transmembrane region" description="Helical" evidence="5">
    <location>
        <begin position="177"/>
        <end position="199"/>
    </location>
</feature>
<dbReference type="AlphaFoldDB" id="A0A2H1L890"/>
<dbReference type="Pfam" id="PF02535">
    <property type="entry name" value="Zip"/>
    <property type="match status" value="1"/>
</dbReference>
<protein>
    <submittedName>
        <fullName evidence="6">Zinc transporter, ZIP family</fullName>
    </submittedName>
</protein>
<name>A0A2H1L890_9MICO</name>
<accession>A0A2H1L890</accession>
<keyword evidence="7" id="KW-1185">Reference proteome</keyword>
<dbReference type="PANTHER" id="PTHR11040">
    <property type="entry name" value="ZINC/IRON TRANSPORTER"/>
    <property type="match status" value="1"/>
</dbReference>
<feature type="transmembrane region" description="Helical" evidence="5">
    <location>
        <begin position="205"/>
        <end position="228"/>
    </location>
</feature>
<proteinExistence type="predicted"/>
<gene>
    <name evidence="6" type="ORF">BJEO58_02588</name>
</gene>
<keyword evidence="2 5" id="KW-0812">Transmembrane</keyword>
<feature type="transmembrane region" description="Helical" evidence="5">
    <location>
        <begin position="143"/>
        <end position="165"/>
    </location>
</feature>
<evidence type="ECO:0000256" key="3">
    <source>
        <dbReference type="ARBA" id="ARBA00022989"/>
    </source>
</evidence>
<evidence type="ECO:0000313" key="7">
    <source>
        <dbReference type="Proteomes" id="UP000234462"/>
    </source>
</evidence>
<reference evidence="7" key="1">
    <citation type="submission" date="2017-03" db="EMBL/GenBank/DDBJ databases">
        <authorList>
            <person name="Monnet C."/>
        </authorList>
    </citation>
    <scope>NUCLEOTIDE SEQUENCE [LARGE SCALE GENOMIC DNA]</scope>
    <source>
        <strain evidence="7">SJ5-8</strain>
    </source>
</reference>
<dbReference type="InterPro" id="IPR003689">
    <property type="entry name" value="ZIP"/>
</dbReference>
<comment type="subcellular location">
    <subcellularLocation>
        <location evidence="1">Membrane</location>
        <topology evidence="1">Multi-pass membrane protein</topology>
    </subcellularLocation>
</comment>